<feature type="domain" description="Enolpyruvate transferase" evidence="14">
    <location>
        <begin position="7"/>
        <end position="409"/>
    </location>
</feature>
<sequence length="421" mass="45093">MDKLIITGGARLDGEIRISGAKNAALPILAATLLCDGPVAVSNLPHLHDITTMIELFGRMGIEPVIDEKLAIEIDPRTIKTLIAPYELVKTMRASILVLGPMVARFGEAEVALPGGCAIGSRPVDLHIHGLQAMGVVINVVGGYIKAKAPKGRLRSANFFFDTVSVTGTENIMMAAALASGRSILQNTAREPEVVDLANFLIAMGAHIQGAGTDTITIDGVKCLHSASYKVMPDRIETGTYLVATAVTGGHIKIKNTDPTILEAVLEKLREAGAEIVTSKDKIELSMHGKRPKSVNVRTAPYPAFPTDMQAQFISLNAIAQGTGTVIETIFENRFMHVHELHRMGARIQVEGNTAIVTGINKLKGAPVMATDLRASASLVISALCADGDTLIDRIYHIDRGYECIEEKLQMLGAKIRRIPG</sequence>
<dbReference type="CDD" id="cd01555">
    <property type="entry name" value="UdpNAET"/>
    <property type="match status" value="1"/>
</dbReference>
<proteinExistence type="inferred from homology"/>
<comment type="pathway">
    <text evidence="2 13">Cell wall biogenesis; peptidoglycan biosynthesis.</text>
</comment>
<evidence type="ECO:0000256" key="5">
    <source>
        <dbReference type="ARBA" id="ARBA00022679"/>
    </source>
</evidence>
<dbReference type="NCBIfam" id="NF006873">
    <property type="entry name" value="PRK09369.1"/>
    <property type="match status" value="1"/>
</dbReference>
<feature type="binding site" evidence="13">
    <location>
        <position position="93"/>
    </location>
    <ligand>
        <name>UDP-N-acetyl-alpha-D-glucosamine</name>
        <dbReference type="ChEBI" id="CHEBI:57705"/>
    </ligand>
</feature>
<evidence type="ECO:0000256" key="7">
    <source>
        <dbReference type="ARBA" id="ARBA00022984"/>
    </source>
</evidence>
<protein>
    <recommendedName>
        <fullName evidence="13">UDP-N-acetylglucosamine 1-carboxyvinyltransferase</fullName>
        <ecNumber evidence="13">2.5.1.7</ecNumber>
    </recommendedName>
    <alternativeName>
        <fullName evidence="13">Enoylpyruvate transferase</fullName>
    </alternativeName>
    <alternativeName>
        <fullName evidence="13">UDP-N-acetylglucosamine enolpyruvyl transferase</fullName>
        <shortName evidence="13">EPT</shortName>
    </alternativeName>
</protein>
<dbReference type="EMBL" id="CP026512">
    <property type="protein sequence ID" value="QAX81848.1"/>
    <property type="molecule type" value="Genomic_DNA"/>
</dbReference>
<dbReference type="InterPro" id="IPR013792">
    <property type="entry name" value="RNA3'P_cycl/enolpyr_Trfase_a/b"/>
</dbReference>
<feature type="modified residue" description="2-(S-cysteinyl)pyruvic acid O-phosphothioketal" evidence="13">
    <location>
        <position position="117"/>
    </location>
</feature>
<evidence type="ECO:0000256" key="6">
    <source>
        <dbReference type="ARBA" id="ARBA00022960"/>
    </source>
</evidence>
<keyword evidence="7 13" id="KW-0573">Peptidoglycan synthesis</keyword>
<dbReference type="InterPro" id="IPR001986">
    <property type="entry name" value="Enolpyruvate_Tfrase_dom"/>
</dbReference>
<dbReference type="Pfam" id="PF00275">
    <property type="entry name" value="EPSP_synthase"/>
    <property type="match status" value="1"/>
</dbReference>
<dbReference type="EC" id="2.5.1.7" evidence="13"/>
<dbReference type="PANTHER" id="PTHR43783">
    <property type="entry name" value="UDP-N-ACETYLGLUCOSAMINE 1-CARBOXYVINYLTRANSFERASE"/>
    <property type="match status" value="1"/>
</dbReference>
<feature type="binding site" evidence="13">
    <location>
        <begin position="22"/>
        <end position="23"/>
    </location>
    <ligand>
        <name>phosphoenolpyruvate</name>
        <dbReference type="ChEBI" id="CHEBI:58702"/>
    </ligand>
</feature>
<comment type="catalytic activity">
    <reaction evidence="12 13">
        <text>phosphoenolpyruvate + UDP-N-acetyl-alpha-D-glucosamine = UDP-N-acetyl-3-O-(1-carboxyvinyl)-alpha-D-glucosamine + phosphate</text>
        <dbReference type="Rhea" id="RHEA:18681"/>
        <dbReference type="ChEBI" id="CHEBI:43474"/>
        <dbReference type="ChEBI" id="CHEBI:57705"/>
        <dbReference type="ChEBI" id="CHEBI:58702"/>
        <dbReference type="ChEBI" id="CHEBI:68483"/>
        <dbReference type="EC" id="2.5.1.7"/>
    </reaction>
</comment>
<gene>
    <name evidence="13 15" type="primary">murA</name>
    <name evidence="15" type="ORF">C3B55_00514</name>
</gene>
<reference evidence="15 16" key="1">
    <citation type="journal article" date="2018" name="Genome Biol. Evol.">
        <title>Partnering With a Pest: Genomes of Hemlock Woolly Adelgid Symbionts Reveal Atypical Nutritional Provisioning Patterns in Dual-Obligate Bacteria.</title>
        <authorList>
            <person name="Weglarz K.M."/>
            <person name="Havill N.P."/>
            <person name="Burke G.R."/>
            <person name="von Dohlen C.D."/>
        </authorList>
    </citation>
    <scope>NUCLEOTIDE SEQUENCE [LARGE SCALE GENOMIC DNA]</scope>
    <source>
        <strain evidence="15 16">HWA_ENA</strain>
    </source>
</reference>
<evidence type="ECO:0000256" key="1">
    <source>
        <dbReference type="ARBA" id="ARBA00004496"/>
    </source>
</evidence>
<accession>A0ABX5R8G4</accession>
<keyword evidence="5 13" id="KW-0808">Transferase</keyword>
<dbReference type="NCBIfam" id="TIGR01072">
    <property type="entry name" value="murA"/>
    <property type="match status" value="1"/>
</dbReference>
<evidence type="ECO:0000256" key="2">
    <source>
        <dbReference type="ARBA" id="ARBA00004752"/>
    </source>
</evidence>
<comment type="subcellular location">
    <subcellularLocation>
        <location evidence="1 13">Cytoplasm</location>
    </subcellularLocation>
</comment>
<keyword evidence="10 13" id="KW-0670">Pyruvate</keyword>
<keyword evidence="9 13" id="KW-0961">Cell wall biogenesis/degradation</keyword>
<name>A0ABX5R8G4_9PSED</name>
<feature type="binding site" evidence="13">
    <location>
        <position position="330"/>
    </location>
    <ligand>
        <name>UDP-N-acetyl-alpha-D-glucosamine</name>
        <dbReference type="ChEBI" id="CHEBI:57705"/>
    </ligand>
</feature>
<dbReference type="InterPro" id="IPR005750">
    <property type="entry name" value="UDP_GlcNAc_COvinyl_MurA"/>
</dbReference>
<comment type="similarity">
    <text evidence="11 13">Belongs to the EPSP synthase family. MurA subfamily.</text>
</comment>
<evidence type="ECO:0000256" key="3">
    <source>
        <dbReference type="ARBA" id="ARBA00022490"/>
    </source>
</evidence>
<evidence type="ECO:0000256" key="4">
    <source>
        <dbReference type="ARBA" id="ARBA00022618"/>
    </source>
</evidence>
<evidence type="ECO:0000256" key="12">
    <source>
        <dbReference type="ARBA" id="ARBA00047527"/>
    </source>
</evidence>
<dbReference type="GO" id="GO:0008760">
    <property type="term" value="F:UDP-N-acetylglucosamine 1-carboxyvinyltransferase activity"/>
    <property type="evidence" value="ECO:0007669"/>
    <property type="project" value="UniProtKB-EC"/>
</dbReference>
<feature type="binding site" evidence="13">
    <location>
        <begin position="122"/>
        <end position="126"/>
    </location>
    <ligand>
        <name>UDP-N-acetyl-alpha-D-glucosamine</name>
        <dbReference type="ChEBI" id="CHEBI:57705"/>
    </ligand>
</feature>
<keyword evidence="8 13" id="KW-0131">Cell cycle</keyword>
<evidence type="ECO:0000259" key="14">
    <source>
        <dbReference type="Pfam" id="PF00275"/>
    </source>
</evidence>
<evidence type="ECO:0000256" key="10">
    <source>
        <dbReference type="ARBA" id="ARBA00023317"/>
    </source>
</evidence>
<comment type="caution">
    <text evidence="13">Lacks conserved residue(s) required for the propagation of feature annotation.</text>
</comment>
<dbReference type="PANTHER" id="PTHR43783:SF1">
    <property type="entry name" value="UDP-N-ACETYLGLUCOSAMINE 1-CARBOXYVINYLTRANSFERASE"/>
    <property type="match status" value="1"/>
</dbReference>
<feature type="binding site" evidence="13">
    <location>
        <position position="308"/>
    </location>
    <ligand>
        <name>UDP-N-acetyl-alpha-D-glucosamine</name>
        <dbReference type="ChEBI" id="CHEBI:57705"/>
    </ligand>
</feature>
<dbReference type="Proteomes" id="UP000288953">
    <property type="component" value="Chromosome"/>
</dbReference>
<evidence type="ECO:0000256" key="11">
    <source>
        <dbReference type="ARBA" id="ARBA00038367"/>
    </source>
</evidence>
<keyword evidence="16" id="KW-1185">Reference proteome</keyword>
<dbReference type="InterPro" id="IPR036968">
    <property type="entry name" value="Enolpyruvate_Tfrase_sf"/>
</dbReference>
<dbReference type="InterPro" id="IPR050068">
    <property type="entry name" value="MurA_subfamily"/>
</dbReference>
<organism evidence="15 16">
    <name type="scientific">Candidatus Pseudomonas adelgestsugas</name>
    <dbReference type="NCBI Taxonomy" id="1302376"/>
    <lineage>
        <taxon>Bacteria</taxon>
        <taxon>Pseudomonadati</taxon>
        <taxon>Pseudomonadota</taxon>
        <taxon>Gammaproteobacteria</taxon>
        <taxon>Pseudomonadales</taxon>
        <taxon>Pseudomonadaceae</taxon>
        <taxon>Pseudomonas</taxon>
    </lineage>
</organism>
<comment type="function">
    <text evidence="13">Cell wall formation. Adds enolpyruvyl to UDP-N-acetylglucosamine.</text>
</comment>
<evidence type="ECO:0000313" key="15">
    <source>
        <dbReference type="EMBL" id="QAX81848.1"/>
    </source>
</evidence>
<keyword evidence="3 13" id="KW-0963">Cytoplasm</keyword>
<dbReference type="Gene3D" id="3.65.10.10">
    <property type="entry name" value="Enolpyruvate transferase domain"/>
    <property type="match status" value="2"/>
</dbReference>
<evidence type="ECO:0000313" key="16">
    <source>
        <dbReference type="Proteomes" id="UP000288953"/>
    </source>
</evidence>
<dbReference type="RefSeq" id="WP_129211114.1">
    <property type="nucleotide sequence ID" value="NZ_CP026512.1"/>
</dbReference>
<dbReference type="HAMAP" id="MF_00111">
    <property type="entry name" value="MurA"/>
    <property type="match status" value="1"/>
</dbReference>
<keyword evidence="6 13" id="KW-0133">Cell shape</keyword>
<dbReference type="SUPFAM" id="SSF55205">
    <property type="entry name" value="EPT/RTPC-like"/>
    <property type="match status" value="1"/>
</dbReference>
<keyword evidence="4 13" id="KW-0132">Cell division</keyword>
<feature type="active site" description="Proton donor" evidence="13">
    <location>
        <position position="117"/>
    </location>
</feature>
<evidence type="ECO:0000256" key="13">
    <source>
        <dbReference type="HAMAP-Rule" id="MF_00111"/>
    </source>
</evidence>
<evidence type="ECO:0000256" key="8">
    <source>
        <dbReference type="ARBA" id="ARBA00023306"/>
    </source>
</evidence>
<evidence type="ECO:0000256" key="9">
    <source>
        <dbReference type="ARBA" id="ARBA00023316"/>
    </source>
</evidence>